<dbReference type="GO" id="GO:0032259">
    <property type="term" value="P:methylation"/>
    <property type="evidence" value="ECO:0007669"/>
    <property type="project" value="UniProtKB-KW"/>
</dbReference>
<organism evidence="1 2">
    <name type="scientific">Actinoallomurus oryzae</name>
    <dbReference type="NCBI Taxonomy" id="502180"/>
    <lineage>
        <taxon>Bacteria</taxon>
        <taxon>Bacillati</taxon>
        <taxon>Actinomycetota</taxon>
        <taxon>Actinomycetes</taxon>
        <taxon>Streptosporangiales</taxon>
        <taxon>Thermomonosporaceae</taxon>
        <taxon>Actinoallomurus</taxon>
    </lineage>
</organism>
<dbReference type="Gene3D" id="3.40.50.150">
    <property type="entry name" value="Vaccinia Virus protein VP39"/>
    <property type="match status" value="1"/>
</dbReference>
<evidence type="ECO:0000313" key="1">
    <source>
        <dbReference type="EMBL" id="GAA4518029.1"/>
    </source>
</evidence>
<dbReference type="RefSeq" id="WP_345474926.1">
    <property type="nucleotide sequence ID" value="NZ_BAABHF010000059.1"/>
</dbReference>
<keyword evidence="2" id="KW-1185">Reference proteome</keyword>
<keyword evidence="1" id="KW-0808">Transferase</keyword>
<dbReference type="InterPro" id="IPR006764">
    <property type="entry name" value="SAM_dep_MeTrfase_SAV2177_type"/>
</dbReference>
<proteinExistence type="predicted"/>
<name>A0ABP8R4J6_9ACTN</name>
<reference evidence="2" key="1">
    <citation type="journal article" date="2019" name="Int. J. Syst. Evol. Microbiol.">
        <title>The Global Catalogue of Microorganisms (GCM) 10K type strain sequencing project: providing services to taxonomists for standard genome sequencing and annotation.</title>
        <authorList>
            <consortium name="The Broad Institute Genomics Platform"/>
            <consortium name="The Broad Institute Genome Sequencing Center for Infectious Disease"/>
            <person name="Wu L."/>
            <person name="Ma J."/>
        </authorList>
    </citation>
    <scope>NUCLEOTIDE SEQUENCE [LARGE SCALE GENOMIC DNA]</scope>
    <source>
        <strain evidence="2">JCM 17933</strain>
    </source>
</reference>
<dbReference type="GO" id="GO:0008168">
    <property type="term" value="F:methyltransferase activity"/>
    <property type="evidence" value="ECO:0007669"/>
    <property type="project" value="UniProtKB-KW"/>
</dbReference>
<dbReference type="Proteomes" id="UP001500503">
    <property type="component" value="Unassembled WGS sequence"/>
</dbReference>
<protein>
    <submittedName>
        <fullName evidence="1">SAM-dependent methyltransferase</fullName>
    </submittedName>
</protein>
<evidence type="ECO:0000313" key="2">
    <source>
        <dbReference type="Proteomes" id="UP001500503"/>
    </source>
</evidence>
<dbReference type="Pfam" id="PF04672">
    <property type="entry name" value="Methyltransf_19"/>
    <property type="match status" value="1"/>
</dbReference>
<comment type="caution">
    <text evidence="1">The sequence shown here is derived from an EMBL/GenBank/DDBJ whole genome shotgun (WGS) entry which is preliminary data.</text>
</comment>
<dbReference type="InterPro" id="IPR029063">
    <property type="entry name" value="SAM-dependent_MTases_sf"/>
</dbReference>
<keyword evidence="1" id="KW-0489">Methyltransferase</keyword>
<sequence>MSSTRPSDVFRPDIPSPARMYDYYLGGRDHYPADREAAEKVIAAMPKGLVRGAARQNRRFLGRAVRYLAAEAGIRQFLDIGAGLPTMGSVHEIAKDIAPESRIVYVDNDPTVIAHGREMLQGVDQTAIVQHDLREPEKILGDEWLRRTLDFDRPVAVLLVAILHFLSDEEDPRRVIDTLLAPLPSGSHLVVSHATADSFPELDEAIQVYRKATETAYNRTREEVAALLEGLPLVEPGLVWLPQWRPDADTGLVNDPGRSVCYAAVARKP</sequence>
<accession>A0ABP8R4J6</accession>
<dbReference type="EMBL" id="BAABHF010000059">
    <property type="protein sequence ID" value="GAA4518029.1"/>
    <property type="molecule type" value="Genomic_DNA"/>
</dbReference>
<gene>
    <name evidence="1" type="ORF">GCM10023191_091530</name>
</gene>
<dbReference type="SUPFAM" id="SSF53335">
    <property type="entry name" value="S-adenosyl-L-methionine-dependent methyltransferases"/>
    <property type="match status" value="1"/>
</dbReference>
<dbReference type="PIRSF" id="PIRSF017393">
    <property type="entry name" value="MTase_SAV2177"/>
    <property type="match status" value="1"/>
</dbReference>